<name>A0A834GGA9_RHOSS</name>
<sequence length="464" mass="50771">MGESACLVQPFSYGSGIASGAKQMKDWRCLKVILWQVLEQKISSQGNPMHALGDSVSFGRFMSESLSWEKWSTFSHKSYVEEAERYAQPGSVAQKKAFFEAHYKSIAAKKAAALLEQANAANNHAQPEFEQQSADNLMERSNVVHGNDDNSNAEQQKAENGKVKPEFLSSNSAVHQKAPRVPAPPAKPAAPIHPGRENNATPLTRNTATHSTDKLKLTPKSTPAREQDGSTTLAARRTDSSRVASSPNNKSKNSKTLLSTPMKASASGVLVNPSAIPSSESKRPRTQLDISTPGSKTSAPKWHILSAVCSKSFSACRNKLQSPILSSPFSLRTEERAARRKQASLASKLEEKFNANEGQKVQLQTRLKEKAETELRKLRQSLCFRAQPLPDFYNERETPKDQIKNVKISLPHPNSPKLGRGKPSSSPLQGITSPPPETASSKKSCSKNFLKKEKSDHKSVLLAP</sequence>
<proteinExistence type="inferred from homology"/>
<feature type="compositionally biased region" description="Low complexity" evidence="6">
    <location>
        <begin position="245"/>
        <end position="261"/>
    </location>
</feature>
<gene>
    <name evidence="8" type="ORF">RHSIM_Rhsim08G0046400</name>
</gene>
<feature type="compositionally biased region" description="Basic and acidic residues" evidence="6">
    <location>
        <begin position="394"/>
        <end position="404"/>
    </location>
</feature>
<dbReference type="Proteomes" id="UP000626092">
    <property type="component" value="Unassembled WGS sequence"/>
</dbReference>
<evidence type="ECO:0000256" key="3">
    <source>
        <dbReference type="ARBA" id="ARBA00022490"/>
    </source>
</evidence>
<dbReference type="PANTHER" id="PTHR47067">
    <property type="entry name" value="TPX2 (TARGETING PROTEIN FOR XKLP2) PROTEIN FAMILY-RELATED"/>
    <property type="match status" value="1"/>
</dbReference>
<feature type="compositionally biased region" description="Basic and acidic residues" evidence="6">
    <location>
        <begin position="450"/>
        <end position="464"/>
    </location>
</feature>
<evidence type="ECO:0000256" key="5">
    <source>
        <dbReference type="ARBA" id="ARBA00023212"/>
    </source>
</evidence>
<keyword evidence="4" id="KW-0493">Microtubule</keyword>
<accession>A0A834GGA9</accession>
<feature type="region of interest" description="Disordered" evidence="6">
    <location>
        <begin position="394"/>
        <end position="464"/>
    </location>
</feature>
<evidence type="ECO:0000256" key="6">
    <source>
        <dbReference type="SAM" id="MobiDB-lite"/>
    </source>
</evidence>
<dbReference type="EMBL" id="WJXA01000008">
    <property type="protein sequence ID" value="KAF7134509.1"/>
    <property type="molecule type" value="Genomic_DNA"/>
</dbReference>
<feature type="region of interest" description="Disordered" evidence="6">
    <location>
        <begin position="142"/>
        <end position="297"/>
    </location>
</feature>
<dbReference type="Pfam" id="PF06886">
    <property type="entry name" value="TPX2"/>
    <property type="match status" value="1"/>
</dbReference>
<comment type="subcellular location">
    <subcellularLocation>
        <location evidence="1">Cytoplasm</location>
        <location evidence="1">Cytoskeleton</location>
    </subcellularLocation>
</comment>
<evidence type="ECO:0000256" key="1">
    <source>
        <dbReference type="ARBA" id="ARBA00004245"/>
    </source>
</evidence>
<keyword evidence="5" id="KW-0206">Cytoskeleton</keyword>
<dbReference type="PANTHER" id="PTHR47067:SF7">
    <property type="entry name" value="TPX2 (TARGETING PROTEIN FOR XKLP2) PROTEIN FAMILY"/>
    <property type="match status" value="1"/>
</dbReference>
<evidence type="ECO:0000256" key="2">
    <source>
        <dbReference type="ARBA" id="ARBA00005885"/>
    </source>
</evidence>
<evidence type="ECO:0000256" key="4">
    <source>
        <dbReference type="ARBA" id="ARBA00022701"/>
    </source>
</evidence>
<reference evidence="8" key="1">
    <citation type="submission" date="2019-11" db="EMBL/GenBank/DDBJ databases">
        <authorList>
            <person name="Liu Y."/>
            <person name="Hou J."/>
            <person name="Li T.-Q."/>
            <person name="Guan C.-H."/>
            <person name="Wu X."/>
            <person name="Wu H.-Z."/>
            <person name="Ling F."/>
            <person name="Zhang R."/>
            <person name="Shi X.-G."/>
            <person name="Ren J.-P."/>
            <person name="Chen E.-F."/>
            <person name="Sun J.-M."/>
        </authorList>
    </citation>
    <scope>NUCLEOTIDE SEQUENCE</scope>
    <source>
        <strain evidence="8">Adult_tree_wgs_1</strain>
        <tissue evidence="8">Leaves</tissue>
    </source>
</reference>
<feature type="compositionally biased region" description="Basic and acidic residues" evidence="6">
    <location>
        <begin position="156"/>
        <end position="165"/>
    </location>
</feature>
<evidence type="ECO:0000313" key="8">
    <source>
        <dbReference type="EMBL" id="KAF7134509.1"/>
    </source>
</evidence>
<dbReference type="OrthoDB" id="621651at2759"/>
<keyword evidence="3" id="KW-0963">Cytoplasm</keyword>
<dbReference type="InterPro" id="IPR044216">
    <property type="entry name" value="WDL7"/>
</dbReference>
<protein>
    <recommendedName>
        <fullName evidence="7">TPX2 C-terminal domain-containing protein</fullName>
    </recommendedName>
</protein>
<organism evidence="8 9">
    <name type="scientific">Rhododendron simsii</name>
    <name type="common">Sims's rhododendron</name>
    <dbReference type="NCBI Taxonomy" id="118357"/>
    <lineage>
        <taxon>Eukaryota</taxon>
        <taxon>Viridiplantae</taxon>
        <taxon>Streptophyta</taxon>
        <taxon>Embryophyta</taxon>
        <taxon>Tracheophyta</taxon>
        <taxon>Spermatophyta</taxon>
        <taxon>Magnoliopsida</taxon>
        <taxon>eudicotyledons</taxon>
        <taxon>Gunneridae</taxon>
        <taxon>Pentapetalae</taxon>
        <taxon>asterids</taxon>
        <taxon>Ericales</taxon>
        <taxon>Ericaceae</taxon>
        <taxon>Ericoideae</taxon>
        <taxon>Rhodoreae</taxon>
        <taxon>Rhododendron</taxon>
    </lineage>
</organism>
<feature type="domain" description="TPX2 C-terminal" evidence="7">
    <location>
        <begin position="329"/>
        <end position="402"/>
    </location>
</feature>
<dbReference type="AlphaFoldDB" id="A0A834GGA9"/>
<dbReference type="GO" id="GO:0005874">
    <property type="term" value="C:microtubule"/>
    <property type="evidence" value="ECO:0007669"/>
    <property type="project" value="UniProtKB-KW"/>
</dbReference>
<comment type="caution">
    <text evidence="8">The sequence shown here is derived from an EMBL/GenBank/DDBJ whole genome shotgun (WGS) entry which is preliminary data.</text>
</comment>
<feature type="compositionally biased region" description="Polar residues" evidence="6">
    <location>
        <begin position="423"/>
        <end position="447"/>
    </location>
</feature>
<dbReference type="InterPro" id="IPR027329">
    <property type="entry name" value="TPX2_C"/>
</dbReference>
<comment type="similarity">
    <text evidence="2">Belongs to the TPX2 family.</text>
</comment>
<feature type="compositionally biased region" description="Polar residues" evidence="6">
    <location>
        <begin position="198"/>
        <end position="210"/>
    </location>
</feature>
<keyword evidence="9" id="KW-1185">Reference proteome</keyword>
<feature type="compositionally biased region" description="Polar residues" evidence="6">
    <location>
        <begin position="288"/>
        <end position="297"/>
    </location>
</feature>
<evidence type="ECO:0000259" key="7">
    <source>
        <dbReference type="Pfam" id="PF06886"/>
    </source>
</evidence>
<evidence type="ECO:0000313" key="9">
    <source>
        <dbReference type="Proteomes" id="UP000626092"/>
    </source>
</evidence>